<dbReference type="InterPro" id="IPR000399">
    <property type="entry name" value="TPP-bd_CS"/>
</dbReference>
<dbReference type="PANTHER" id="PTHR18968:SF13">
    <property type="entry name" value="ACETOLACTATE SYNTHASE CATALYTIC SUBUNIT, MITOCHONDRIAL"/>
    <property type="match status" value="1"/>
</dbReference>
<dbReference type="Pfam" id="PF02775">
    <property type="entry name" value="TPP_enzyme_C"/>
    <property type="match status" value="1"/>
</dbReference>
<proteinExistence type="inferred from homology"/>
<dbReference type="Pfam" id="PF00205">
    <property type="entry name" value="TPP_enzyme_M"/>
    <property type="match status" value="1"/>
</dbReference>
<evidence type="ECO:0000259" key="6">
    <source>
        <dbReference type="Pfam" id="PF02775"/>
    </source>
</evidence>
<dbReference type="PANTHER" id="PTHR18968">
    <property type="entry name" value="THIAMINE PYROPHOSPHATE ENZYMES"/>
    <property type="match status" value="1"/>
</dbReference>
<dbReference type="GO" id="GO:0009097">
    <property type="term" value="P:isoleucine biosynthetic process"/>
    <property type="evidence" value="ECO:0007669"/>
    <property type="project" value="TreeGrafter"/>
</dbReference>
<dbReference type="InterPro" id="IPR045229">
    <property type="entry name" value="TPP_enz"/>
</dbReference>
<dbReference type="OrthoDB" id="4494979at2"/>
<dbReference type="GO" id="GO:0005948">
    <property type="term" value="C:acetolactate synthase complex"/>
    <property type="evidence" value="ECO:0007669"/>
    <property type="project" value="TreeGrafter"/>
</dbReference>
<evidence type="ECO:0000313" key="9">
    <source>
        <dbReference type="Proteomes" id="UP000264541"/>
    </source>
</evidence>
<evidence type="ECO:0000259" key="7">
    <source>
        <dbReference type="Pfam" id="PF02776"/>
    </source>
</evidence>
<protein>
    <submittedName>
        <fullName evidence="8">Thiamine pyrophosphate-binding protein</fullName>
    </submittedName>
</protein>
<dbReference type="InterPro" id="IPR012000">
    <property type="entry name" value="Thiamin_PyroP_enz_cen_dom"/>
</dbReference>
<dbReference type="CDD" id="cd00568">
    <property type="entry name" value="TPP_enzymes"/>
    <property type="match status" value="1"/>
</dbReference>
<dbReference type="Pfam" id="PF02776">
    <property type="entry name" value="TPP_enzyme_N"/>
    <property type="match status" value="1"/>
</dbReference>
<dbReference type="InterPro" id="IPR029061">
    <property type="entry name" value="THDP-binding"/>
</dbReference>
<dbReference type="EMBL" id="QVTE01000008">
    <property type="protein sequence ID" value="RFU71005.1"/>
    <property type="molecule type" value="Genomic_DNA"/>
</dbReference>
<evidence type="ECO:0000256" key="1">
    <source>
        <dbReference type="ARBA" id="ARBA00001964"/>
    </source>
</evidence>
<dbReference type="PROSITE" id="PS00187">
    <property type="entry name" value="TPP_ENZYMES"/>
    <property type="match status" value="1"/>
</dbReference>
<evidence type="ECO:0000256" key="3">
    <source>
        <dbReference type="ARBA" id="ARBA00023052"/>
    </source>
</evidence>
<dbReference type="Proteomes" id="UP000264541">
    <property type="component" value="Unassembled WGS sequence"/>
</dbReference>
<reference evidence="8 9" key="1">
    <citation type="submission" date="2018-08" db="EMBL/GenBank/DDBJ databases">
        <title>Bacillus chawlae sp. nov., Bacillus glennii sp. nov., and Bacillus saganii sp. nov. Isolated from the Vehicle Assembly Building at Kennedy Space Center where the Viking Spacecraft were Assembled.</title>
        <authorList>
            <person name="Seuylemezian A."/>
            <person name="Vaishampayan P."/>
        </authorList>
    </citation>
    <scope>NUCLEOTIDE SEQUENCE [LARGE SCALE GENOMIC DNA]</scope>
    <source>
        <strain evidence="8 9">V47-23a</strain>
    </source>
</reference>
<organism evidence="8 9">
    <name type="scientific">Peribacillus saganii</name>
    <dbReference type="NCBI Taxonomy" id="2303992"/>
    <lineage>
        <taxon>Bacteria</taxon>
        <taxon>Bacillati</taxon>
        <taxon>Bacillota</taxon>
        <taxon>Bacilli</taxon>
        <taxon>Bacillales</taxon>
        <taxon>Bacillaceae</taxon>
        <taxon>Peribacillus</taxon>
    </lineage>
</organism>
<dbReference type="AlphaFoldDB" id="A0A372LS32"/>
<comment type="similarity">
    <text evidence="2 4">Belongs to the TPP enzyme family.</text>
</comment>
<feature type="domain" description="Thiamine pyrophosphate enzyme central" evidence="5">
    <location>
        <begin position="199"/>
        <end position="333"/>
    </location>
</feature>
<dbReference type="Gene3D" id="3.40.50.1220">
    <property type="entry name" value="TPP-binding domain"/>
    <property type="match status" value="1"/>
</dbReference>
<evidence type="ECO:0000256" key="2">
    <source>
        <dbReference type="ARBA" id="ARBA00007812"/>
    </source>
</evidence>
<dbReference type="GO" id="GO:0030976">
    <property type="term" value="F:thiamine pyrophosphate binding"/>
    <property type="evidence" value="ECO:0007669"/>
    <property type="project" value="InterPro"/>
</dbReference>
<gene>
    <name evidence="8" type="ORF">D0469_03430</name>
</gene>
<feature type="domain" description="Thiamine pyrophosphate enzyme TPP-binding" evidence="6">
    <location>
        <begin position="389"/>
        <end position="539"/>
    </location>
</feature>
<dbReference type="GO" id="GO:0009099">
    <property type="term" value="P:L-valine biosynthetic process"/>
    <property type="evidence" value="ECO:0007669"/>
    <property type="project" value="TreeGrafter"/>
</dbReference>
<evidence type="ECO:0000259" key="5">
    <source>
        <dbReference type="Pfam" id="PF00205"/>
    </source>
</evidence>
<dbReference type="RefSeq" id="WP_117325232.1">
    <property type="nucleotide sequence ID" value="NZ_QVTE01000008.1"/>
</dbReference>
<sequence>MESVLIDTKETSASILARNFKRWGISHVFGIPGKAISPLIYASDKHDIEFVLNKHETGAGFAAAGYSLLKNKIGVAIGTSGPGGTNLLTAAGQAKASNIPLLIITGHPAMKDTGKPMGQDSTIFGTDLVEMFKHVTKFSVRVERGNMLQIYLQHALEKALSGIKGPVHLSIPFDILTEEIMPFEIDLPSSNEMISPLLDDVVERLNLAKRPLMFLGKGVHSSRAYKEVRLLAENWNIPVITTPGGKGTFITNHMLSLGGFGLGGTIEASDYLLRGVDLLLVIGTKLSDMSVAGFSREMYPKRIIHFDYDQTFISKTINVPTTPVLGDIRSNLKVILKKVSETESSEFLIPKQDNAIEMDIQYKRMSSETTVKVIRNSLPDDTIIFGDDGSHTFYGIKYFDIYEPGTFFFDDIFGAMGHGIGYSIGAKLAAPDKNIVCLVGDGCMFMHGTEISTAFNYNSPVLFIVLNNGMLDMVEKGMRKMNDGKSIGAVYETPLNAALFAESMGLEAFQCFTAIELEEAIHKGLDLIEKYKKPVVVEVLVNQDEIPPTMGRQ</sequence>
<evidence type="ECO:0000256" key="4">
    <source>
        <dbReference type="RuleBase" id="RU362132"/>
    </source>
</evidence>
<dbReference type="CDD" id="cd07035">
    <property type="entry name" value="TPP_PYR_POX_like"/>
    <property type="match status" value="1"/>
</dbReference>
<dbReference type="SUPFAM" id="SSF52467">
    <property type="entry name" value="DHS-like NAD/FAD-binding domain"/>
    <property type="match status" value="1"/>
</dbReference>
<dbReference type="GO" id="GO:0003984">
    <property type="term" value="F:acetolactate synthase activity"/>
    <property type="evidence" value="ECO:0007669"/>
    <property type="project" value="TreeGrafter"/>
</dbReference>
<dbReference type="Gene3D" id="3.40.50.970">
    <property type="match status" value="2"/>
</dbReference>
<feature type="domain" description="Thiamine pyrophosphate enzyme N-terminal TPP-binding" evidence="7">
    <location>
        <begin position="13"/>
        <end position="119"/>
    </location>
</feature>
<comment type="cofactor">
    <cofactor evidence="1">
        <name>thiamine diphosphate</name>
        <dbReference type="ChEBI" id="CHEBI:58937"/>
    </cofactor>
</comment>
<keyword evidence="3 4" id="KW-0786">Thiamine pyrophosphate</keyword>
<dbReference type="GO" id="GO:0000287">
    <property type="term" value="F:magnesium ion binding"/>
    <property type="evidence" value="ECO:0007669"/>
    <property type="project" value="InterPro"/>
</dbReference>
<dbReference type="InterPro" id="IPR012001">
    <property type="entry name" value="Thiamin_PyroP_enz_TPP-bd_dom"/>
</dbReference>
<dbReference type="InterPro" id="IPR011766">
    <property type="entry name" value="TPP_enzyme_TPP-bd"/>
</dbReference>
<comment type="caution">
    <text evidence="8">The sequence shown here is derived from an EMBL/GenBank/DDBJ whole genome shotgun (WGS) entry which is preliminary data.</text>
</comment>
<name>A0A372LS32_9BACI</name>
<evidence type="ECO:0000313" key="8">
    <source>
        <dbReference type="EMBL" id="RFU71005.1"/>
    </source>
</evidence>
<accession>A0A372LS32</accession>
<dbReference type="SUPFAM" id="SSF52518">
    <property type="entry name" value="Thiamin diphosphate-binding fold (THDP-binding)"/>
    <property type="match status" value="2"/>
</dbReference>
<keyword evidence="9" id="KW-1185">Reference proteome</keyword>
<dbReference type="GO" id="GO:0050660">
    <property type="term" value="F:flavin adenine dinucleotide binding"/>
    <property type="evidence" value="ECO:0007669"/>
    <property type="project" value="TreeGrafter"/>
</dbReference>
<dbReference type="InterPro" id="IPR029035">
    <property type="entry name" value="DHS-like_NAD/FAD-binding_dom"/>
</dbReference>